<evidence type="ECO:0000313" key="3">
    <source>
        <dbReference type="Proteomes" id="UP001059596"/>
    </source>
</evidence>
<proteinExistence type="predicted"/>
<organism evidence="2 3">
    <name type="scientific">Drosophila gunungcola</name>
    <name type="common">fruit fly</name>
    <dbReference type="NCBI Taxonomy" id="103775"/>
    <lineage>
        <taxon>Eukaryota</taxon>
        <taxon>Metazoa</taxon>
        <taxon>Ecdysozoa</taxon>
        <taxon>Arthropoda</taxon>
        <taxon>Hexapoda</taxon>
        <taxon>Insecta</taxon>
        <taxon>Pterygota</taxon>
        <taxon>Neoptera</taxon>
        <taxon>Endopterygota</taxon>
        <taxon>Diptera</taxon>
        <taxon>Brachycera</taxon>
        <taxon>Muscomorpha</taxon>
        <taxon>Ephydroidea</taxon>
        <taxon>Drosophilidae</taxon>
        <taxon>Drosophila</taxon>
        <taxon>Sophophora</taxon>
    </lineage>
</organism>
<keyword evidence="1" id="KW-0732">Signal</keyword>
<dbReference type="OrthoDB" id="7861561at2759"/>
<reference evidence="2" key="1">
    <citation type="journal article" date="2023" name="Genome Biol. Evol.">
        <title>Long-read-based Genome Assembly of Drosophila gunungcola Reveals Fewer Chemosensory Genes in Flower-breeding Species.</title>
        <authorList>
            <person name="Negi A."/>
            <person name="Liao B.Y."/>
            <person name="Yeh S.D."/>
        </authorList>
    </citation>
    <scope>NUCLEOTIDE SEQUENCE</scope>
    <source>
        <strain evidence="2">Sukarami</strain>
    </source>
</reference>
<gene>
    <name evidence="2" type="ORF">M5D96_008209</name>
</gene>
<keyword evidence="3" id="KW-1185">Reference proteome</keyword>
<dbReference type="AlphaFoldDB" id="A0A9Q0BNQ3"/>
<protein>
    <submittedName>
        <fullName evidence="2">Uncharacterized protein</fullName>
    </submittedName>
</protein>
<dbReference type="Proteomes" id="UP001059596">
    <property type="component" value="Unassembled WGS sequence"/>
</dbReference>
<dbReference type="EMBL" id="JAMKOV010000007">
    <property type="protein sequence ID" value="KAI8038315.1"/>
    <property type="molecule type" value="Genomic_DNA"/>
</dbReference>
<feature type="signal peptide" evidence="1">
    <location>
        <begin position="1"/>
        <end position="18"/>
    </location>
</feature>
<feature type="chain" id="PRO_5040404773" evidence="1">
    <location>
        <begin position="19"/>
        <end position="127"/>
    </location>
</feature>
<evidence type="ECO:0000313" key="2">
    <source>
        <dbReference type="EMBL" id="KAI8038315.1"/>
    </source>
</evidence>
<evidence type="ECO:0000256" key="1">
    <source>
        <dbReference type="SAM" id="SignalP"/>
    </source>
</evidence>
<accession>A0A9Q0BNQ3</accession>
<name>A0A9Q0BNQ3_9MUSC</name>
<comment type="caution">
    <text evidence="2">The sequence shown here is derived from an EMBL/GenBank/DDBJ whole genome shotgun (WGS) entry which is preliminary data.</text>
</comment>
<sequence length="127" mass="14278">MNQLTFVSCLLFCSTVQAAFQDFVIAPGSYEGDNELSTDRKDFYEEEMGEEIMISLQDVQHEGVVDTNLLMKALMQHAKRLGMSLDELANLNMEGEEGESINQLGCSSGHDGFAFQEKPTWRDVLFN</sequence>